<name>A0ACB6ZQH1_THEGA</name>
<proteinExistence type="predicted"/>
<sequence>RLLVLAGLFVISPKFLIFMTGEPRTLLTPLEAFLAFQFGVLLFAVSLGVLVNSPSGNLYTIHVTDDSRRHQNSHPLLSPITGASLLMSLSAYNTTGIGMLSTVFSIITGTVGLWGLWTIVFADSGRRSKLGADKRTSAFIFGNKSAASEIKKDARKKQS</sequence>
<evidence type="ECO:0000313" key="1">
    <source>
        <dbReference type="EMBL" id="KAF9651548.1"/>
    </source>
</evidence>
<feature type="non-terminal residue" evidence="1">
    <location>
        <position position="159"/>
    </location>
</feature>
<reference evidence="1" key="1">
    <citation type="submission" date="2019-10" db="EMBL/GenBank/DDBJ databases">
        <authorList>
            <consortium name="DOE Joint Genome Institute"/>
            <person name="Kuo A."/>
            <person name="Miyauchi S."/>
            <person name="Kiss E."/>
            <person name="Drula E."/>
            <person name="Kohler A."/>
            <person name="Sanchez-Garcia M."/>
            <person name="Andreopoulos B."/>
            <person name="Barry K.W."/>
            <person name="Bonito G."/>
            <person name="Buee M."/>
            <person name="Carver A."/>
            <person name="Chen C."/>
            <person name="Cichocki N."/>
            <person name="Clum A."/>
            <person name="Culley D."/>
            <person name="Crous P.W."/>
            <person name="Fauchery L."/>
            <person name="Girlanda M."/>
            <person name="Hayes R."/>
            <person name="Keri Z."/>
            <person name="Labutti K."/>
            <person name="Lipzen A."/>
            <person name="Lombard V."/>
            <person name="Magnuson J."/>
            <person name="Maillard F."/>
            <person name="Morin E."/>
            <person name="Murat C."/>
            <person name="Nolan M."/>
            <person name="Ohm R."/>
            <person name="Pangilinan J."/>
            <person name="Pereira M."/>
            <person name="Perotto S."/>
            <person name="Peter M."/>
            <person name="Riley R."/>
            <person name="Sitrit Y."/>
            <person name="Stielow B."/>
            <person name="Szollosi G."/>
            <person name="Zifcakova L."/>
            <person name="Stursova M."/>
            <person name="Spatafora J.W."/>
            <person name="Tedersoo L."/>
            <person name="Vaario L.-M."/>
            <person name="Yamada A."/>
            <person name="Yan M."/>
            <person name="Wang P."/>
            <person name="Xu J."/>
            <person name="Bruns T."/>
            <person name="Baldrian P."/>
            <person name="Vilgalys R."/>
            <person name="Henrissat B."/>
            <person name="Grigoriev I.V."/>
            <person name="Hibbett D."/>
            <person name="Nagy L.G."/>
            <person name="Martin F.M."/>
        </authorList>
    </citation>
    <scope>NUCLEOTIDE SEQUENCE</scope>
    <source>
        <strain evidence="1">P2</strain>
    </source>
</reference>
<keyword evidence="2" id="KW-1185">Reference proteome</keyword>
<dbReference type="Proteomes" id="UP000886501">
    <property type="component" value="Unassembled WGS sequence"/>
</dbReference>
<comment type="caution">
    <text evidence="1">The sequence shown here is derived from an EMBL/GenBank/DDBJ whole genome shotgun (WGS) entry which is preliminary data.</text>
</comment>
<evidence type="ECO:0000313" key="2">
    <source>
        <dbReference type="Proteomes" id="UP000886501"/>
    </source>
</evidence>
<feature type="non-terminal residue" evidence="1">
    <location>
        <position position="1"/>
    </location>
</feature>
<reference evidence="1" key="2">
    <citation type="journal article" date="2020" name="Nat. Commun.">
        <title>Large-scale genome sequencing of mycorrhizal fungi provides insights into the early evolution of symbiotic traits.</title>
        <authorList>
            <person name="Miyauchi S."/>
            <person name="Kiss E."/>
            <person name="Kuo A."/>
            <person name="Drula E."/>
            <person name="Kohler A."/>
            <person name="Sanchez-Garcia M."/>
            <person name="Morin E."/>
            <person name="Andreopoulos B."/>
            <person name="Barry K.W."/>
            <person name="Bonito G."/>
            <person name="Buee M."/>
            <person name="Carver A."/>
            <person name="Chen C."/>
            <person name="Cichocki N."/>
            <person name="Clum A."/>
            <person name="Culley D."/>
            <person name="Crous P.W."/>
            <person name="Fauchery L."/>
            <person name="Girlanda M."/>
            <person name="Hayes R.D."/>
            <person name="Keri Z."/>
            <person name="LaButti K."/>
            <person name="Lipzen A."/>
            <person name="Lombard V."/>
            <person name="Magnuson J."/>
            <person name="Maillard F."/>
            <person name="Murat C."/>
            <person name="Nolan M."/>
            <person name="Ohm R.A."/>
            <person name="Pangilinan J."/>
            <person name="Pereira M.F."/>
            <person name="Perotto S."/>
            <person name="Peter M."/>
            <person name="Pfister S."/>
            <person name="Riley R."/>
            <person name="Sitrit Y."/>
            <person name="Stielow J.B."/>
            <person name="Szollosi G."/>
            <person name="Zifcakova L."/>
            <person name="Stursova M."/>
            <person name="Spatafora J.W."/>
            <person name="Tedersoo L."/>
            <person name="Vaario L.M."/>
            <person name="Yamada A."/>
            <person name="Yan M."/>
            <person name="Wang P."/>
            <person name="Xu J."/>
            <person name="Bruns T."/>
            <person name="Baldrian P."/>
            <person name="Vilgalys R."/>
            <person name="Dunand C."/>
            <person name="Henrissat B."/>
            <person name="Grigoriev I.V."/>
            <person name="Hibbett D."/>
            <person name="Nagy L.G."/>
            <person name="Martin F.M."/>
        </authorList>
    </citation>
    <scope>NUCLEOTIDE SEQUENCE</scope>
    <source>
        <strain evidence="1">P2</strain>
    </source>
</reference>
<organism evidence="1 2">
    <name type="scientific">Thelephora ganbajun</name>
    <name type="common">Ganba fungus</name>
    <dbReference type="NCBI Taxonomy" id="370292"/>
    <lineage>
        <taxon>Eukaryota</taxon>
        <taxon>Fungi</taxon>
        <taxon>Dikarya</taxon>
        <taxon>Basidiomycota</taxon>
        <taxon>Agaricomycotina</taxon>
        <taxon>Agaricomycetes</taxon>
        <taxon>Thelephorales</taxon>
        <taxon>Thelephoraceae</taxon>
        <taxon>Thelephora</taxon>
    </lineage>
</organism>
<protein>
    <submittedName>
        <fullName evidence="1">Uncharacterized protein</fullName>
    </submittedName>
</protein>
<gene>
    <name evidence="1" type="ORF">BDM02DRAFT_3065306</name>
</gene>
<dbReference type="EMBL" id="MU117975">
    <property type="protein sequence ID" value="KAF9651548.1"/>
    <property type="molecule type" value="Genomic_DNA"/>
</dbReference>
<accession>A0ACB6ZQH1</accession>